<organism evidence="1 2">
    <name type="scientific">Leptospira interrogans str. UI 12758</name>
    <dbReference type="NCBI Taxonomy" id="1049938"/>
    <lineage>
        <taxon>Bacteria</taxon>
        <taxon>Pseudomonadati</taxon>
        <taxon>Spirochaetota</taxon>
        <taxon>Spirochaetia</taxon>
        <taxon>Leptospirales</taxon>
        <taxon>Leptospiraceae</taxon>
        <taxon>Leptospira</taxon>
    </lineage>
</organism>
<dbReference type="EMBL" id="AHNR02000016">
    <property type="protein sequence ID" value="EKR56278.1"/>
    <property type="molecule type" value="Genomic_DNA"/>
</dbReference>
<evidence type="ECO:0000313" key="1">
    <source>
        <dbReference type="EMBL" id="EKR56278.1"/>
    </source>
</evidence>
<dbReference type="Proteomes" id="UP000001340">
    <property type="component" value="Unassembled WGS sequence"/>
</dbReference>
<accession>A0A0E2DKV6</accession>
<evidence type="ECO:0000313" key="2">
    <source>
        <dbReference type="Proteomes" id="UP000001340"/>
    </source>
</evidence>
<comment type="caution">
    <text evidence="1">The sequence shown here is derived from an EMBL/GenBank/DDBJ whole genome shotgun (WGS) entry which is preliminary data.</text>
</comment>
<reference evidence="1 2" key="1">
    <citation type="submission" date="2012-10" db="EMBL/GenBank/DDBJ databases">
        <authorList>
            <person name="Harkins D.M."/>
            <person name="Durkin A.S."/>
            <person name="Brinkac L.M."/>
            <person name="Haft D.H."/>
            <person name="Selengut J.D."/>
            <person name="Sanka R."/>
            <person name="DePew J."/>
            <person name="Purushe J."/>
            <person name="Chanthongthip A."/>
            <person name="Lattana O."/>
            <person name="Phetsouvanh R."/>
            <person name="Newton P.N."/>
            <person name="Vinetz J.M."/>
            <person name="Sutton G.G."/>
            <person name="Nierman W.C."/>
            <person name="Fouts D.E."/>
        </authorList>
    </citation>
    <scope>NUCLEOTIDE SEQUENCE [LARGE SCALE GENOMIC DNA]</scope>
    <source>
        <strain evidence="1 2">UI 12758</strain>
    </source>
</reference>
<name>A0A0E2DKV6_LEPIR</name>
<gene>
    <name evidence="1" type="ORF">LEP1GSC105_3408</name>
</gene>
<dbReference type="AlphaFoldDB" id="A0A0E2DKV6"/>
<sequence>MIQETDAEIKLKKYLKTIHSQRNQICRNYHKLRNDFSYQINSNFIMFFIT</sequence>
<protein>
    <submittedName>
        <fullName evidence="1">Uncharacterized protein</fullName>
    </submittedName>
</protein>
<proteinExistence type="predicted"/>